<keyword evidence="2" id="KW-1185">Reference proteome</keyword>
<dbReference type="CDD" id="cd07818">
    <property type="entry name" value="SRPBCC_1"/>
    <property type="match status" value="1"/>
</dbReference>
<dbReference type="InterPro" id="IPR019587">
    <property type="entry name" value="Polyketide_cyclase/dehydratase"/>
</dbReference>
<accession>A0A848KRF3</accession>
<dbReference type="Pfam" id="PF10604">
    <property type="entry name" value="Polyketide_cyc2"/>
    <property type="match status" value="1"/>
</dbReference>
<dbReference type="InterPro" id="IPR023393">
    <property type="entry name" value="START-like_dom_sf"/>
</dbReference>
<dbReference type="EMBL" id="JABBNB010000004">
    <property type="protein sequence ID" value="NMO00507.1"/>
    <property type="molecule type" value="Genomic_DNA"/>
</dbReference>
<protein>
    <submittedName>
        <fullName evidence="1">SRPBCC family protein</fullName>
    </submittedName>
</protein>
<dbReference type="Gene3D" id="3.30.530.20">
    <property type="match status" value="1"/>
</dbReference>
<proteinExistence type="predicted"/>
<gene>
    <name evidence="1" type="ORF">HH308_04675</name>
</gene>
<evidence type="ECO:0000313" key="1">
    <source>
        <dbReference type="EMBL" id="NMO00507.1"/>
    </source>
</evidence>
<comment type="caution">
    <text evidence="1">The sequence shown here is derived from an EMBL/GenBank/DDBJ whole genome shotgun (WGS) entry which is preliminary data.</text>
</comment>
<name>A0A848KRF3_9ACTN</name>
<dbReference type="Proteomes" id="UP000550729">
    <property type="component" value="Unassembled WGS sequence"/>
</dbReference>
<dbReference type="RefSeq" id="WP_170193023.1">
    <property type="nucleotide sequence ID" value="NZ_JABBNB010000004.1"/>
</dbReference>
<evidence type="ECO:0000313" key="2">
    <source>
        <dbReference type="Proteomes" id="UP000550729"/>
    </source>
</evidence>
<dbReference type="AlphaFoldDB" id="A0A848KRF3"/>
<reference evidence="1 2" key="1">
    <citation type="submission" date="2020-04" db="EMBL/GenBank/DDBJ databases">
        <title>Gordonia sp. nov. TBRC 11910.</title>
        <authorList>
            <person name="Suriyachadkun C."/>
        </authorList>
    </citation>
    <scope>NUCLEOTIDE SEQUENCE [LARGE SCALE GENOMIC DNA]</scope>
    <source>
        <strain evidence="1 2">TBRC 11910</strain>
    </source>
</reference>
<sequence>MASTYTIDRSITVNATPAAIYPYLADFHQWIKWSPFDSPELEMNREYTGSPSGQGAEFSWLVPANGASGKMAMLAAAEPSSGQVRIDFLTPNDITIEIGFVLVDQGADTEVRWSLEGKHTLMTRAAKATGMLNKFGKQELDRGLAQLKAVVEAGA</sequence>
<dbReference type="SUPFAM" id="SSF55961">
    <property type="entry name" value="Bet v1-like"/>
    <property type="match status" value="1"/>
</dbReference>
<organism evidence="1 2">
    <name type="scientific">Gordonia asplenii</name>
    <dbReference type="NCBI Taxonomy" id="2725283"/>
    <lineage>
        <taxon>Bacteria</taxon>
        <taxon>Bacillati</taxon>
        <taxon>Actinomycetota</taxon>
        <taxon>Actinomycetes</taxon>
        <taxon>Mycobacteriales</taxon>
        <taxon>Gordoniaceae</taxon>
        <taxon>Gordonia</taxon>
    </lineage>
</organism>